<keyword evidence="4" id="KW-0699">rRNA-binding</keyword>
<proteinExistence type="inferred from homology"/>
<comment type="similarity">
    <text evidence="1 4">Belongs to the bacterial ribosomal protein bS6 family.</text>
</comment>
<organism evidence="5 6">
    <name type="scientific">Syntrophaceticus schinkii</name>
    <dbReference type="NCBI Taxonomy" id="499207"/>
    <lineage>
        <taxon>Bacteria</taxon>
        <taxon>Bacillati</taxon>
        <taxon>Bacillota</taxon>
        <taxon>Clostridia</taxon>
        <taxon>Thermoanaerobacterales</taxon>
        <taxon>Thermoanaerobacterales Family III. Incertae Sedis</taxon>
        <taxon>Syntrophaceticus</taxon>
    </lineage>
</organism>
<keyword evidence="6" id="KW-1185">Reference proteome</keyword>
<dbReference type="GO" id="GO:0005840">
    <property type="term" value="C:ribosome"/>
    <property type="evidence" value="ECO:0007669"/>
    <property type="project" value="UniProtKB-KW"/>
</dbReference>
<evidence type="ECO:0000256" key="4">
    <source>
        <dbReference type="HAMAP-Rule" id="MF_00360"/>
    </source>
</evidence>
<dbReference type="InterPro" id="IPR014717">
    <property type="entry name" value="Transl_elong_EF1B/ribsomal_bS6"/>
</dbReference>
<keyword evidence="4" id="KW-0687">Ribonucleoprotein</keyword>
<keyword evidence="4 5" id="KW-0689">Ribosomal protein</keyword>
<dbReference type="NCBIfam" id="TIGR00166">
    <property type="entry name" value="S6"/>
    <property type="match status" value="1"/>
</dbReference>
<dbReference type="Pfam" id="PF01250">
    <property type="entry name" value="Ribosomal_S6"/>
    <property type="match status" value="1"/>
</dbReference>
<accession>A0A0B7MRD6</accession>
<protein>
    <recommendedName>
        <fullName evidence="3 4">Small ribosomal subunit protein bS6</fullName>
    </recommendedName>
</protein>
<dbReference type="RefSeq" id="WP_044666320.1">
    <property type="nucleotide sequence ID" value="NZ_CDRZ01000299.1"/>
</dbReference>
<dbReference type="AlphaFoldDB" id="A0A0B7MRD6"/>
<gene>
    <name evidence="4 5" type="primary">rpsF</name>
    <name evidence="5" type="ORF">SSCH_970010</name>
</gene>
<dbReference type="OrthoDB" id="9812702at2"/>
<dbReference type="PANTHER" id="PTHR21011">
    <property type="entry name" value="MITOCHONDRIAL 28S RIBOSOMAL PROTEIN S6"/>
    <property type="match status" value="1"/>
</dbReference>
<comment type="function">
    <text evidence="2 4">Binds together with bS18 to 16S ribosomal RNA.</text>
</comment>
<dbReference type="GO" id="GO:1990904">
    <property type="term" value="C:ribonucleoprotein complex"/>
    <property type="evidence" value="ECO:0007669"/>
    <property type="project" value="UniProtKB-KW"/>
</dbReference>
<dbReference type="GO" id="GO:0003735">
    <property type="term" value="F:structural constituent of ribosome"/>
    <property type="evidence" value="ECO:0007669"/>
    <property type="project" value="InterPro"/>
</dbReference>
<evidence type="ECO:0000313" key="5">
    <source>
        <dbReference type="EMBL" id="CEO90586.1"/>
    </source>
</evidence>
<dbReference type="PANTHER" id="PTHR21011:SF1">
    <property type="entry name" value="SMALL RIBOSOMAL SUBUNIT PROTEIN BS6M"/>
    <property type="match status" value="1"/>
</dbReference>
<keyword evidence="4" id="KW-0694">RNA-binding</keyword>
<dbReference type="CDD" id="cd00473">
    <property type="entry name" value="bS6"/>
    <property type="match status" value="1"/>
</dbReference>
<dbReference type="InterPro" id="IPR020814">
    <property type="entry name" value="Ribosomal_S6_plastid/chlpt"/>
</dbReference>
<reference evidence="6" key="1">
    <citation type="submission" date="2015-01" db="EMBL/GenBank/DDBJ databases">
        <authorList>
            <person name="Manzoor Shahid"/>
            <person name="Zubair Saima"/>
        </authorList>
    </citation>
    <scope>NUCLEOTIDE SEQUENCE [LARGE SCALE GENOMIC DNA]</scope>
    <source>
        <strain evidence="6">Sp3</strain>
    </source>
</reference>
<name>A0A0B7MRD6_9FIRM</name>
<dbReference type="GO" id="GO:0006412">
    <property type="term" value="P:translation"/>
    <property type="evidence" value="ECO:0007669"/>
    <property type="project" value="UniProtKB-UniRule"/>
</dbReference>
<dbReference type="HAMAP" id="MF_00360">
    <property type="entry name" value="Ribosomal_bS6"/>
    <property type="match status" value="1"/>
</dbReference>
<evidence type="ECO:0000313" key="6">
    <source>
        <dbReference type="Proteomes" id="UP000046155"/>
    </source>
</evidence>
<dbReference type="GO" id="GO:0005737">
    <property type="term" value="C:cytoplasm"/>
    <property type="evidence" value="ECO:0007669"/>
    <property type="project" value="UniProtKB-ARBA"/>
</dbReference>
<dbReference type="EMBL" id="CDRZ01000299">
    <property type="protein sequence ID" value="CEO90586.1"/>
    <property type="molecule type" value="Genomic_DNA"/>
</dbReference>
<dbReference type="SUPFAM" id="SSF54995">
    <property type="entry name" value="Ribosomal protein S6"/>
    <property type="match status" value="1"/>
</dbReference>
<dbReference type="GO" id="GO:0070181">
    <property type="term" value="F:small ribosomal subunit rRNA binding"/>
    <property type="evidence" value="ECO:0007669"/>
    <property type="project" value="TreeGrafter"/>
</dbReference>
<dbReference type="Proteomes" id="UP000046155">
    <property type="component" value="Unassembled WGS sequence"/>
</dbReference>
<dbReference type="Gene3D" id="3.30.70.60">
    <property type="match status" value="1"/>
</dbReference>
<dbReference type="InterPro" id="IPR000529">
    <property type="entry name" value="Ribosomal_bS6"/>
</dbReference>
<sequence>MRSYETLFVLKPDLDEDATTAAIERLTELIQKNKGTVEQINRWGKKRLAYEIEDYREGYYTLVYFQGEPETAKELDRVMRISDFLLRHTIVRRDTA</sequence>
<evidence type="ECO:0000256" key="2">
    <source>
        <dbReference type="ARBA" id="ARBA00035104"/>
    </source>
</evidence>
<dbReference type="InterPro" id="IPR035980">
    <property type="entry name" value="Ribosomal_bS6_sf"/>
</dbReference>
<evidence type="ECO:0000256" key="1">
    <source>
        <dbReference type="ARBA" id="ARBA00009512"/>
    </source>
</evidence>
<evidence type="ECO:0000256" key="3">
    <source>
        <dbReference type="ARBA" id="ARBA00035294"/>
    </source>
</evidence>